<dbReference type="Pfam" id="PF18075">
    <property type="entry name" value="FtsX_ECD"/>
    <property type="match status" value="1"/>
</dbReference>
<sequence length="321" mass="35156">MSKNIALSRNKVPVPRLLIMWMVRHLQNATATLGEIWRSPIAAGMTIAVLAVSLSLPAALQVMVKNAEKITASWQQAAEISLFLHDSADERAVKNLLTRVQSYSEVEQVEYIDKSQALAEFQQVSGFGEALALLDANPLPAVVMVTPAQGHATPGAASRLLEKLGRESEVDFGRLDIEWLQKLEAIIGMLERTVLALALLLILAVLLVIGNTVRLAIMNRRSEIEVMKLVGATQAFIQRPFLYTGVWYGIIAGALAWVLVQLLVVWLNGAIQPLLGLYQSDFQMESLGATELFSLMFAASALGWVGSYLSVRQHIKAIEPC</sequence>
<comment type="subunit">
    <text evidence="3">Forms a membrane-associated complex with FtsE.</text>
</comment>
<dbReference type="NCBIfam" id="TIGR00439">
    <property type="entry name" value="FtsX_Gneg"/>
    <property type="match status" value="1"/>
</dbReference>
<comment type="function">
    <text evidence="12">Part of the ABC transporter FtsEX involved in cellular division.</text>
</comment>
<dbReference type="AlphaFoldDB" id="A0AA37RYN5"/>
<organism evidence="16 17">
    <name type="scientific">Paraferrimonas sedimenticola</name>
    <dbReference type="NCBI Taxonomy" id="375674"/>
    <lineage>
        <taxon>Bacteria</taxon>
        <taxon>Pseudomonadati</taxon>
        <taxon>Pseudomonadota</taxon>
        <taxon>Gammaproteobacteria</taxon>
        <taxon>Alteromonadales</taxon>
        <taxon>Ferrimonadaceae</taxon>
        <taxon>Paraferrimonas</taxon>
    </lineage>
</organism>
<feature type="domain" description="ABC3 transporter permease C-terminal" evidence="14">
    <location>
        <begin position="196"/>
        <end position="302"/>
    </location>
</feature>
<name>A0AA37RYN5_9GAMM</name>
<feature type="transmembrane region" description="Helical" evidence="13">
    <location>
        <begin position="194"/>
        <end position="217"/>
    </location>
</feature>
<accession>A0AA37RYN5</accession>
<dbReference type="GO" id="GO:0032153">
    <property type="term" value="C:cell division site"/>
    <property type="evidence" value="ECO:0007669"/>
    <property type="project" value="TreeGrafter"/>
</dbReference>
<comment type="caution">
    <text evidence="16">The sequence shown here is derived from an EMBL/GenBank/DDBJ whole genome shotgun (WGS) entry which is preliminary data.</text>
</comment>
<dbReference type="EMBL" id="BSNC01000011">
    <property type="protein sequence ID" value="GLP97821.1"/>
    <property type="molecule type" value="Genomic_DNA"/>
</dbReference>
<dbReference type="InterPro" id="IPR003838">
    <property type="entry name" value="ABC3_permease_C"/>
</dbReference>
<evidence type="ECO:0000259" key="15">
    <source>
        <dbReference type="Pfam" id="PF18075"/>
    </source>
</evidence>
<evidence type="ECO:0000256" key="2">
    <source>
        <dbReference type="ARBA" id="ARBA00007379"/>
    </source>
</evidence>
<proteinExistence type="inferred from homology"/>
<dbReference type="Gene3D" id="3.30.70.3040">
    <property type="match status" value="1"/>
</dbReference>
<dbReference type="PANTHER" id="PTHR47755">
    <property type="entry name" value="CELL DIVISION PROTEIN FTSX"/>
    <property type="match status" value="1"/>
</dbReference>
<dbReference type="PIRSF" id="PIRSF003097">
    <property type="entry name" value="FtsX"/>
    <property type="match status" value="1"/>
</dbReference>
<evidence type="ECO:0000256" key="12">
    <source>
        <dbReference type="PIRNR" id="PIRNR003097"/>
    </source>
</evidence>
<keyword evidence="7 12" id="KW-0132">Cell division</keyword>
<dbReference type="Proteomes" id="UP001161422">
    <property type="component" value="Unassembled WGS sequence"/>
</dbReference>
<evidence type="ECO:0000256" key="7">
    <source>
        <dbReference type="ARBA" id="ARBA00022618"/>
    </source>
</evidence>
<keyword evidence="10 12" id="KW-0472">Membrane</keyword>
<feature type="transmembrane region" description="Helical" evidence="13">
    <location>
        <begin position="246"/>
        <end position="271"/>
    </location>
</feature>
<evidence type="ECO:0000256" key="6">
    <source>
        <dbReference type="ARBA" id="ARBA00022519"/>
    </source>
</evidence>
<evidence type="ECO:0000313" key="16">
    <source>
        <dbReference type="EMBL" id="GLP97821.1"/>
    </source>
</evidence>
<keyword evidence="17" id="KW-1185">Reference proteome</keyword>
<keyword evidence="8 13" id="KW-0812">Transmembrane</keyword>
<dbReference type="Pfam" id="PF02687">
    <property type="entry name" value="FtsX"/>
    <property type="match status" value="1"/>
</dbReference>
<dbReference type="InterPro" id="IPR004513">
    <property type="entry name" value="FtsX"/>
</dbReference>
<evidence type="ECO:0000256" key="13">
    <source>
        <dbReference type="SAM" id="Phobius"/>
    </source>
</evidence>
<evidence type="ECO:0000256" key="9">
    <source>
        <dbReference type="ARBA" id="ARBA00022989"/>
    </source>
</evidence>
<dbReference type="GO" id="GO:0005886">
    <property type="term" value="C:plasma membrane"/>
    <property type="evidence" value="ECO:0007669"/>
    <property type="project" value="UniProtKB-SubCell"/>
</dbReference>
<keyword evidence="9 13" id="KW-1133">Transmembrane helix</keyword>
<evidence type="ECO:0000256" key="1">
    <source>
        <dbReference type="ARBA" id="ARBA00004429"/>
    </source>
</evidence>
<comment type="similarity">
    <text evidence="2 12">Belongs to the ABC-4 integral membrane protein family. FtsX subfamily.</text>
</comment>
<evidence type="ECO:0000256" key="8">
    <source>
        <dbReference type="ARBA" id="ARBA00022692"/>
    </source>
</evidence>
<keyword evidence="6 12" id="KW-0997">Cell inner membrane</keyword>
<dbReference type="RefSeq" id="WP_095507133.1">
    <property type="nucleotide sequence ID" value="NZ_BSNC01000011.1"/>
</dbReference>
<evidence type="ECO:0000256" key="11">
    <source>
        <dbReference type="ARBA" id="ARBA00023306"/>
    </source>
</evidence>
<evidence type="ECO:0000256" key="4">
    <source>
        <dbReference type="ARBA" id="ARBA00021907"/>
    </source>
</evidence>
<evidence type="ECO:0000259" key="14">
    <source>
        <dbReference type="Pfam" id="PF02687"/>
    </source>
</evidence>
<gene>
    <name evidence="16" type="primary">ftsX</name>
    <name evidence="16" type="ORF">GCM10007895_31280</name>
</gene>
<dbReference type="InterPro" id="IPR040690">
    <property type="entry name" value="FtsX_ECD"/>
</dbReference>
<evidence type="ECO:0000313" key="17">
    <source>
        <dbReference type="Proteomes" id="UP001161422"/>
    </source>
</evidence>
<dbReference type="GO" id="GO:0051301">
    <property type="term" value="P:cell division"/>
    <property type="evidence" value="ECO:0007669"/>
    <property type="project" value="UniProtKB-KW"/>
</dbReference>
<keyword evidence="11 12" id="KW-0131">Cell cycle</keyword>
<feature type="transmembrane region" description="Helical" evidence="13">
    <location>
        <begin position="292"/>
        <end position="311"/>
    </location>
</feature>
<reference evidence="16" key="1">
    <citation type="journal article" date="2014" name="Int. J. Syst. Evol. Microbiol.">
        <title>Complete genome sequence of Corynebacterium casei LMG S-19264T (=DSM 44701T), isolated from a smear-ripened cheese.</title>
        <authorList>
            <consortium name="US DOE Joint Genome Institute (JGI-PGF)"/>
            <person name="Walter F."/>
            <person name="Albersmeier A."/>
            <person name="Kalinowski J."/>
            <person name="Ruckert C."/>
        </authorList>
    </citation>
    <scope>NUCLEOTIDE SEQUENCE</scope>
    <source>
        <strain evidence="16">NBRC 101628</strain>
    </source>
</reference>
<evidence type="ECO:0000256" key="3">
    <source>
        <dbReference type="ARBA" id="ARBA00011160"/>
    </source>
</evidence>
<dbReference type="InterPro" id="IPR047590">
    <property type="entry name" value="FtsX_proteobact-type"/>
</dbReference>
<keyword evidence="5 12" id="KW-1003">Cell membrane</keyword>
<evidence type="ECO:0000256" key="5">
    <source>
        <dbReference type="ARBA" id="ARBA00022475"/>
    </source>
</evidence>
<protein>
    <recommendedName>
        <fullName evidence="4 12">Cell division protein FtsX</fullName>
    </recommendedName>
</protein>
<comment type="subcellular location">
    <subcellularLocation>
        <location evidence="1">Cell inner membrane</location>
        <topology evidence="1">Multi-pass membrane protein</topology>
    </subcellularLocation>
</comment>
<dbReference type="PANTHER" id="PTHR47755:SF1">
    <property type="entry name" value="CELL DIVISION PROTEIN FTSX"/>
    <property type="match status" value="1"/>
</dbReference>
<evidence type="ECO:0000256" key="10">
    <source>
        <dbReference type="ARBA" id="ARBA00023136"/>
    </source>
</evidence>
<feature type="domain" description="FtsX extracellular" evidence="15">
    <location>
        <begin position="79"/>
        <end position="159"/>
    </location>
</feature>
<reference evidence="16" key="2">
    <citation type="submission" date="2023-01" db="EMBL/GenBank/DDBJ databases">
        <title>Draft genome sequence of Paraferrimonas sedimenticola strain NBRC 101628.</title>
        <authorList>
            <person name="Sun Q."/>
            <person name="Mori K."/>
        </authorList>
    </citation>
    <scope>NUCLEOTIDE SEQUENCE</scope>
    <source>
        <strain evidence="16">NBRC 101628</strain>
    </source>
</reference>